<evidence type="ECO:0000256" key="1">
    <source>
        <dbReference type="SAM" id="MobiDB-lite"/>
    </source>
</evidence>
<dbReference type="RefSeq" id="WP_272426389.1">
    <property type="nucleotide sequence ID" value="NZ_JAGTJJ010000028.1"/>
</dbReference>
<organism evidence="3 4">
    <name type="scientific">Polyangium jinanense</name>
    <dbReference type="NCBI Taxonomy" id="2829994"/>
    <lineage>
        <taxon>Bacteria</taxon>
        <taxon>Pseudomonadati</taxon>
        <taxon>Myxococcota</taxon>
        <taxon>Polyangia</taxon>
        <taxon>Polyangiales</taxon>
        <taxon>Polyangiaceae</taxon>
        <taxon>Polyangium</taxon>
    </lineage>
</organism>
<dbReference type="EMBL" id="JAGTJJ010000028">
    <property type="protein sequence ID" value="MDC3985427.1"/>
    <property type="molecule type" value="Genomic_DNA"/>
</dbReference>
<accession>A0A9X3X832</accession>
<keyword evidence="2" id="KW-0732">Signal</keyword>
<dbReference type="AlphaFoldDB" id="A0A9X3X832"/>
<feature type="signal peptide" evidence="2">
    <location>
        <begin position="1"/>
        <end position="22"/>
    </location>
</feature>
<evidence type="ECO:0000256" key="2">
    <source>
        <dbReference type="SAM" id="SignalP"/>
    </source>
</evidence>
<dbReference type="Proteomes" id="UP001151081">
    <property type="component" value="Unassembled WGS sequence"/>
</dbReference>
<evidence type="ECO:0000313" key="3">
    <source>
        <dbReference type="EMBL" id="MDC3985427.1"/>
    </source>
</evidence>
<reference evidence="3 4" key="1">
    <citation type="submission" date="2021-04" db="EMBL/GenBank/DDBJ databases">
        <title>Genome analysis of Polyangium sp.</title>
        <authorList>
            <person name="Li Y."/>
            <person name="Wang J."/>
        </authorList>
    </citation>
    <scope>NUCLEOTIDE SEQUENCE [LARGE SCALE GENOMIC DNA]</scope>
    <source>
        <strain evidence="3 4">SDU14</strain>
    </source>
</reference>
<sequence>MRNSSFAVAVASLFLLLGCEQASSEQASFDPLRGVKFAIVPAPEPCAPASELPSIVAPPSTEPPPTEPPPTEPPPTEPPDPTDPPTDPPPDPTDPPDECDVPLLTRTQGFWKNHTCVIDGVVGGLSLLPVSLGATVTFDSSAEVQAYFQTPPKGDAQIILGHQLLAAKFNAKAFGIGNYVFADVDADGDLETVDELLALGDVAFDEGSDERRLVLGAVLDALNNAGDGESLPFNPACGGQGGT</sequence>
<feature type="chain" id="PRO_5040728908" evidence="2">
    <location>
        <begin position="23"/>
        <end position="243"/>
    </location>
</feature>
<gene>
    <name evidence="3" type="ORF">KEG57_33420</name>
</gene>
<feature type="region of interest" description="Disordered" evidence="1">
    <location>
        <begin position="48"/>
        <end position="102"/>
    </location>
</feature>
<evidence type="ECO:0000313" key="4">
    <source>
        <dbReference type="Proteomes" id="UP001151081"/>
    </source>
</evidence>
<protein>
    <submittedName>
        <fullName evidence="3">Uncharacterized protein</fullName>
    </submittedName>
</protein>
<feature type="compositionally biased region" description="Pro residues" evidence="1">
    <location>
        <begin position="60"/>
        <end position="93"/>
    </location>
</feature>
<name>A0A9X3X832_9BACT</name>
<proteinExistence type="predicted"/>
<dbReference type="PROSITE" id="PS51257">
    <property type="entry name" value="PROKAR_LIPOPROTEIN"/>
    <property type="match status" value="1"/>
</dbReference>
<keyword evidence="4" id="KW-1185">Reference proteome</keyword>
<comment type="caution">
    <text evidence="3">The sequence shown here is derived from an EMBL/GenBank/DDBJ whole genome shotgun (WGS) entry which is preliminary data.</text>
</comment>